<feature type="repeat" description="TPR" evidence="10">
    <location>
        <begin position="311"/>
        <end position="344"/>
    </location>
</feature>
<dbReference type="PANTHER" id="PTHR12558:SF10">
    <property type="entry name" value="CELL DIVISION CYCLE PROTEIN 23 HOMOLOG"/>
    <property type="match status" value="1"/>
</dbReference>
<reference evidence="12" key="2">
    <citation type="journal article" date="2021" name="Genome Biol. Evol.">
        <title>Developing a high-quality reference genome for a parasitic bivalve with doubly uniparental inheritance (Bivalvia: Unionida).</title>
        <authorList>
            <person name="Smith C.H."/>
        </authorList>
    </citation>
    <scope>NUCLEOTIDE SEQUENCE</scope>
    <source>
        <strain evidence="12">CHS0354</strain>
        <tissue evidence="12">Mantle</tissue>
    </source>
</reference>
<reference evidence="12" key="1">
    <citation type="journal article" date="2021" name="Genome Biol. Evol.">
        <title>A High-Quality Reference Genome for a Parasitic Bivalve with Doubly Uniparental Inheritance (Bivalvia: Unionida).</title>
        <authorList>
            <person name="Smith C.H."/>
        </authorList>
    </citation>
    <scope>NUCLEOTIDE SEQUENCE</scope>
    <source>
        <strain evidence="12">CHS0354</strain>
    </source>
</reference>
<evidence type="ECO:0000256" key="4">
    <source>
        <dbReference type="ARBA" id="ARBA00022776"/>
    </source>
</evidence>
<evidence type="ECO:0000256" key="6">
    <source>
        <dbReference type="ARBA" id="ARBA00022803"/>
    </source>
</evidence>
<comment type="pathway">
    <text evidence="1">Protein modification; protein ubiquitination.</text>
</comment>
<comment type="caution">
    <text evidence="12">The sequence shown here is derived from an EMBL/GenBank/DDBJ whole genome shotgun (WGS) entry which is preliminary data.</text>
</comment>
<keyword evidence="13" id="KW-1185">Reference proteome</keyword>
<feature type="repeat" description="TPR" evidence="10">
    <location>
        <begin position="345"/>
        <end position="378"/>
    </location>
</feature>
<dbReference type="Pfam" id="PF04049">
    <property type="entry name" value="ANAPC8"/>
    <property type="match status" value="1"/>
</dbReference>
<dbReference type="Gene3D" id="1.25.40.10">
    <property type="entry name" value="Tetratricopeptide repeat domain"/>
    <property type="match status" value="2"/>
</dbReference>
<feature type="repeat" description="TPR" evidence="10">
    <location>
        <begin position="489"/>
        <end position="522"/>
    </location>
</feature>
<evidence type="ECO:0000256" key="1">
    <source>
        <dbReference type="ARBA" id="ARBA00004906"/>
    </source>
</evidence>
<dbReference type="SUPFAM" id="SSF48452">
    <property type="entry name" value="TPR-like"/>
    <property type="match status" value="2"/>
</dbReference>
<dbReference type="GO" id="GO:0005680">
    <property type="term" value="C:anaphase-promoting complex"/>
    <property type="evidence" value="ECO:0007669"/>
    <property type="project" value="InterPro"/>
</dbReference>
<dbReference type="AlphaFoldDB" id="A0AAE0SDU6"/>
<dbReference type="SMART" id="SM00028">
    <property type="entry name" value="TPR"/>
    <property type="match status" value="7"/>
</dbReference>
<evidence type="ECO:0000313" key="13">
    <source>
        <dbReference type="Proteomes" id="UP001195483"/>
    </source>
</evidence>
<sequence>MMADFSIWNLLQVKTDLITAHRECSQRRLINSAKWAAELSYSLRHVKVDLQPLASFQEGEVDIQEYDRIILATSYFDLKEYDRAAFFLQDCKSPKGYFLYMYSIYIAEEKRKVDNASDSIGPPDKMENEHLKSLRIKLSKKHAARELDGFCLYLYGVVLKKLDLVKDAMDIFVEALNKEPLHWGTWQELATLITDREMLLSLPLPSHWMKQLFIAQVYIELQLNEDALQIFHNLEKKGIANSTYILSQIAVAYHNMRDVDRAVTAFTELQKMDPCRLENMDIYSNLLYIKEMRPELAHLAHKCCAIDKYRVETCCVIGNYYSLRSQHEKAVLYFQRSLKLNPHYLAAWTLMGHEFMELKNTSAAIQAYRQAIEVNRRDYRAWYGLGQTYEILKMPYYCLYYYRMAQQLRPNDSRMIVALGEAFEKLDKLQEAKKCFWKAQSVGDVEGTALIKLAKLHERLHEDKLAAGAYSEFINQANIQGTFSYEDQSQAYKYLANFYLKNGQLDEAYEAAQKCAEYTENREEVKAILRQIQQERTASVPQKRDLRIDDSCGSITTDQVDQDHTPIRLSPVSCNLRFNTP</sequence>
<dbReference type="InterPro" id="IPR019734">
    <property type="entry name" value="TPR_rpt"/>
</dbReference>
<proteinExistence type="inferred from homology"/>
<evidence type="ECO:0000256" key="9">
    <source>
        <dbReference type="ARBA" id="ARBA00082695"/>
    </source>
</evidence>
<keyword evidence="3" id="KW-0677">Repeat</keyword>
<evidence type="ECO:0000256" key="8">
    <source>
        <dbReference type="ARBA" id="ARBA00061138"/>
    </source>
</evidence>
<dbReference type="Pfam" id="PF13414">
    <property type="entry name" value="TPR_11"/>
    <property type="match status" value="1"/>
</dbReference>
<gene>
    <name evidence="12" type="ORF">CHS0354_041047</name>
</gene>
<evidence type="ECO:0000256" key="2">
    <source>
        <dbReference type="ARBA" id="ARBA00022618"/>
    </source>
</evidence>
<dbReference type="Proteomes" id="UP001195483">
    <property type="component" value="Unassembled WGS sequence"/>
</dbReference>
<evidence type="ECO:0000256" key="7">
    <source>
        <dbReference type="ARBA" id="ARBA00023306"/>
    </source>
</evidence>
<dbReference type="FunFam" id="1.25.40.10:FF:000093">
    <property type="entry name" value="cell division cycle protein 23 homolog"/>
    <property type="match status" value="1"/>
</dbReference>
<evidence type="ECO:0000313" key="12">
    <source>
        <dbReference type="EMBL" id="KAK3590022.1"/>
    </source>
</evidence>
<dbReference type="EMBL" id="JAEAOA010002345">
    <property type="protein sequence ID" value="KAK3590022.1"/>
    <property type="molecule type" value="Genomic_DNA"/>
</dbReference>
<evidence type="ECO:0000256" key="5">
    <source>
        <dbReference type="ARBA" id="ARBA00022786"/>
    </source>
</evidence>
<dbReference type="Pfam" id="PF13181">
    <property type="entry name" value="TPR_8"/>
    <property type="match status" value="1"/>
</dbReference>
<protein>
    <recommendedName>
        <fullName evidence="9">Cyclosome subunit 8</fullName>
    </recommendedName>
</protein>
<evidence type="ECO:0000256" key="10">
    <source>
        <dbReference type="PROSITE-ProRule" id="PRU00339"/>
    </source>
</evidence>
<dbReference type="GO" id="GO:0031145">
    <property type="term" value="P:anaphase-promoting complex-dependent catabolic process"/>
    <property type="evidence" value="ECO:0007669"/>
    <property type="project" value="TreeGrafter"/>
</dbReference>
<organism evidence="12 13">
    <name type="scientific">Potamilus streckersoni</name>
    <dbReference type="NCBI Taxonomy" id="2493646"/>
    <lineage>
        <taxon>Eukaryota</taxon>
        <taxon>Metazoa</taxon>
        <taxon>Spiralia</taxon>
        <taxon>Lophotrochozoa</taxon>
        <taxon>Mollusca</taxon>
        <taxon>Bivalvia</taxon>
        <taxon>Autobranchia</taxon>
        <taxon>Heteroconchia</taxon>
        <taxon>Palaeoheterodonta</taxon>
        <taxon>Unionida</taxon>
        <taxon>Unionoidea</taxon>
        <taxon>Unionidae</taxon>
        <taxon>Ambleminae</taxon>
        <taxon>Lampsilini</taxon>
        <taxon>Potamilus</taxon>
    </lineage>
</organism>
<dbReference type="GO" id="GO:0045842">
    <property type="term" value="P:positive regulation of mitotic metaphase/anaphase transition"/>
    <property type="evidence" value="ECO:0007669"/>
    <property type="project" value="TreeGrafter"/>
</dbReference>
<dbReference type="GO" id="GO:0051301">
    <property type="term" value="P:cell division"/>
    <property type="evidence" value="ECO:0007669"/>
    <property type="project" value="UniProtKB-KW"/>
</dbReference>
<name>A0AAE0SDU6_9BIVA</name>
<feature type="repeat" description="TPR" evidence="10">
    <location>
        <begin position="243"/>
        <end position="276"/>
    </location>
</feature>
<evidence type="ECO:0000256" key="3">
    <source>
        <dbReference type="ARBA" id="ARBA00022737"/>
    </source>
</evidence>
<keyword evidence="7" id="KW-0131">Cell cycle</keyword>
<dbReference type="InterPro" id="IPR007192">
    <property type="entry name" value="APC8"/>
</dbReference>
<evidence type="ECO:0000259" key="11">
    <source>
        <dbReference type="Pfam" id="PF04049"/>
    </source>
</evidence>
<dbReference type="PANTHER" id="PTHR12558">
    <property type="entry name" value="CELL DIVISION CYCLE 16,23,27"/>
    <property type="match status" value="1"/>
</dbReference>
<dbReference type="InterPro" id="IPR011990">
    <property type="entry name" value="TPR-like_helical_dom_sf"/>
</dbReference>
<keyword evidence="5" id="KW-0833">Ubl conjugation pathway</keyword>
<accession>A0AAE0SDU6</accession>
<comment type="similarity">
    <text evidence="8">Belongs to the APC8/CDC23 family.</text>
</comment>
<dbReference type="GO" id="GO:0016567">
    <property type="term" value="P:protein ubiquitination"/>
    <property type="evidence" value="ECO:0007669"/>
    <property type="project" value="TreeGrafter"/>
</dbReference>
<reference evidence="12" key="3">
    <citation type="submission" date="2023-05" db="EMBL/GenBank/DDBJ databases">
        <authorList>
            <person name="Smith C.H."/>
        </authorList>
    </citation>
    <scope>NUCLEOTIDE SEQUENCE</scope>
    <source>
        <strain evidence="12">CHS0354</strain>
        <tissue evidence="12">Mantle</tissue>
    </source>
</reference>
<keyword evidence="6 10" id="KW-0802">TPR repeat</keyword>
<dbReference type="PROSITE" id="PS50005">
    <property type="entry name" value="TPR"/>
    <property type="match status" value="4"/>
</dbReference>
<keyword evidence="2" id="KW-0132">Cell division</keyword>
<feature type="domain" description="Cdc23" evidence="11">
    <location>
        <begin position="12"/>
        <end position="250"/>
    </location>
</feature>
<keyword evidence="4" id="KW-0498">Mitosis</keyword>